<reference evidence="4 5" key="1">
    <citation type="submission" date="2024-09" db="EMBL/GenBank/DDBJ databases">
        <title>The Natural Products Discovery Center: Release of the First 8490 Sequenced Strains for Exploring Actinobacteria Biosynthetic Diversity.</title>
        <authorList>
            <person name="Kalkreuter E."/>
            <person name="Kautsar S.A."/>
            <person name="Yang D."/>
            <person name="Bader C.D."/>
            <person name="Teijaro C.N."/>
            <person name="Fluegel L."/>
            <person name="Davis C.M."/>
            <person name="Simpson J.R."/>
            <person name="Lauterbach L."/>
            <person name="Steele A.D."/>
            <person name="Gui C."/>
            <person name="Meng S."/>
            <person name="Li G."/>
            <person name="Viehrig K."/>
            <person name="Ye F."/>
            <person name="Su P."/>
            <person name="Kiefer A.F."/>
            <person name="Nichols A."/>
            <person name="Cepeda A.J."/>
            <person name="Yan W."/>
            <person name="Fan B."/>
            <person name="Jiang Y."/>
            <person name="Adhikari A."/>
            <person name="Zheng C.-J."/>
            <person name="Schuster L."/>
            <person name="Cowan T.M."/>
            <person name="Smanski M.J."/>
            <person name="Chevrette M.G."/>
            <person name="De Carvalho L.P.S."/>
            <person name="Shen B."/>
        </authorList>
    </citation>
    <scope>NUCLEOTIDE SEQUENCE [LARGE SCALE GENOMIC DNA]</scope>
    <source>
        <strain evidence="4 5">NPDC056472</strain>
    </source>
</reference>
<organism evidence="4 5">
    <name type="scientific">Streptomyces wedmorensis</name>
    <dbReference type="NCBI Taxonomy" id="43759"/>
    <lineage>
        <taxon>Bacteria</taxon>
        <taxon>Bacillati</taxon>
        <taxon>Actinomycetota</taxon>
        <taxon>Actinomycetes</taxon>
        <taxon>Kitasatosporales</taxon>
        <taxon>Streptomycetaceae</taxon>
        <taxon>Streptomyces</taxon>
    </lineage>
</organism>
<gene>
    <name evidence="4" type="ORF">ACFQ63_36680</name>
</gene>
<accession>A0ABW6J844</accession>
<evidence type="ECO:0000259" key="2">
    <source>
        <dbReference type="Pfam" id="PF01609"/>
    </source>
</evidence>
<keyword evidence="5" id="KW-1185">Reference proteome</keyword>
<dbReference type="PANTHER" id="PTHR30007:SF1">
    <property type="entry name" value="BLR1914 PROTEIN"/>
    <property type="match status" value="1"/>
</dbReference>
<evidence type="ECO:0000259" key="3">
    <source>
        <dbReference type="Pfam" id="PF13340"/>
    </source>
</evidence>
<dbReference type="Pfam" id="PF01609">
    <property type="entry name" value="DDE_Tnp_1"/>
    <property type="match status" value="1"/>
</dbReference>
<proteinExistence type="predicted"/>
<protein>
    <submittedName>
        <fullName evidence="4">IS5 family transposase</fullName>
    </submittedName>
</protein>
<dbReference type="EMBL" id="JBHTRV010000045">
    <property type="protein sequence ID" value="MFE5985222.1"/>
    <property type="molecule type" value="Genomic_DNA"/>
</dbReference>
<feature type="region of interest" description="Disordered" evidence="1">
    <location>
        <begin position="111"/>
        <end position="133"/>
    </location>
</feature>
<comment type="caution">
    <text evidence="4">The sequence shown here is derived from an EMBL/GenBank/DDBJ whole genome shotgun (WGS) entry which is preliminary data.</text>
</comment>
<sequence>MLVVVRRHELSDAEWAVLSRLLPSSGTAGRPRSDDRVVLNGIVWKLRTGSAWRDVPERYGAWQTLYTRFRRWALDGTFSRMLRAIQAEKDAAGDIQWLVSVDSTIVRAHQHAAGGKRGRSTGDEAGDHALGRSRGGLSTKVHLACDGLGRPLGFVLSGGNANDCTRFEQVMGSISVPRAGPGRPRTRPDHVVADKGYSSRKIRSYLRRRGIGHTIPERADQMLGRLNRGARGGRPPRFDRGVYRRRNVVERCFNRLKQWRGLATRYDKTRESYQAAVTIASILLWI</sequence>
<dbReference type="Proteomes" id="UP001600424">
    <property type="component" value="Unassembled WGS sequence"/>
</dbReference>
<feature type="compositionally biased region" description="Basic and acidic residues" evidence="1">
    <location>
        <begin position="120"/>
        <end position="130"/>
    </location>
</feature>
<feature type="domain" description="Transposase IS4-like" evidence="2">
    <location>
        <begin position="98"/>
        <end position="284"/>
    </location>
</feature>
<dbReference type="PANTHER" id="PTHR30007">
    <property type="entry name" value="PHP DOMAIN PROTEIN"/>
    <property type="match status" value="1"/>
</dbReference>
<dbReference type="NCBIfam" id="NF033580">
    <property type="entry name" value="transpos_IS5_3"/>
    <property type="match status" value="1"/>
</dbReference>
<evidence type="ECO:0000313" key="4">
    <source>
        <dbReference type="EMBL" id="MFE5985222.1"/>
    </source>
</evidence>
<dbReference type="RefSeq" id="WP_386253666.1">
    <property type="nucleotide sequence ID" value="NZ_JBHTRV010000045.1"/>
</dbReference>
<evidence type="ECO:0000256" key="1">
    <source>
        <dbReference type="SAM" id="MobiDB-lite"/>
    </source>
</evidence>
<evidence type="ECO:0000313" key="5">
    <source>
        <dbReference type="Proteomes" id="UP001600424"/>
    </source>
</evidence>
<dbReference type="Pfam" id="PF13340">
    <property type="entry name" value="DUF4096"/>
    <property type="match status" value="1"/>
</dbReference>
<dbReference type="InterPro" id="IPR002559">
    <property type="entry name" value="Transposase_11"/>
</dbReference>
<dbReference type="InterPro" id="IPR025161">
    <property type="entry name" value="IS402-like_dom"/>
</dbReference>
<feature type="domain" description="Insertion element IS402-like" evidence="3">
    <location>
        <begin position="10"/>
        <end position="81"/>
    </location>
</feature>
<name>A0ABW6J844_STRWE</name>